<dbReference type="PANTHER" id="PTHR31635">
    <property type="entry name" value="REVERSE TRANSCRIPTASE DOMAIN-CONTAINING PROTEIN-RELATED"/>
    <property type="match status" value="1"/>
</dbReference>
<dbReference type="Pfam" id="PF00078">
    <property type="entry name" value="RVT_1"/>
    <property type="match status" value="1"/>
</dbReference>
<reference evidence="2" key="2">
    <citation type="submission" date="2022-01" db="EMBL/GenBank/DDBJ databases">
        <authorList>
            <person name="Yamashiro T."/>
            <person name="Shiraishi A."/>
            <person name="Satake H."/>
            <person name="Nakayama K."/>
        </authorList>
    </citation>
    <scope>NUCLEOTIDE SEQUENCE</scope>
</reference>
<proteinExistence type="predicted"/>
<comment type="caution">
    <text evidence="2">The sequence shown here is derived from an EMBL/GenBank/DDBJ whole genome shotgun (WGS) entry which is preliminary data.</text>
</comment>
<keyword evidence="2" id="KW-0548">Nucleotidyltransferase</keyword>
<reference evidence="2" key="1">
    <citation type="journal article" date="2022" name="Int. J. Mol. Sci.">
        <title>Draft Genome of Tanacetum Coccineum: Genomic Comparison of Closely Related Tanacetum-Family Plants.</title>
        <authorList>
            <person name="Yamashiro T."/>
            <person name="Shiraishi A."/>
            <person name="Nakayama K."/>
            <person name="Satake H."/>
        </authorList>
    </citation>
    <scope>NUCLEOTIDE SEQUENCE</scope>
</reference>
<evidence type="ECO:0000259" key="1">
    <source>
        <dbReference type="Pfam" id="PF00078"/>
    </source>
</evidence>
<evidence type="ECO:0000313" key="3">
    <source>
        <dbReference type="Proteomes" id="UP001151760"/>
    </source>
</evidence>
<protein>
    <submittedName>
        <fullName evidence="2">RNA-directed DNA polymerase, eukaryota, reverse transcriptase zinc-binding domain protein</fullName>
    </submittedName>
</protein>
<name>A0ABQ5CRB5_9ASTR</name>
<dbReference type="EMBL" id="BQNB010014374">
    <property type="protein sequence ID" value="GJT27404.1"/>
    <property type="molecule type" value="Genomic_DNA"/>
</dbReference>
<feature type="domain" description="Reverse transcriptase" evidence="1">
    <location>
        <begin position="64"/>
        <end position="135"/>
    </location>
</feature>
<keyword evidence="2" id="KW-0695">RNA-directed DNA polymerase</keyword>
<dbReference type="PANTHER" id="PTHR31635:SF196">
    <property type="entry name" value="REVERSE TRANSCRIPTASE DOMAIN-CONTAINING PROTEIN-RELATED"/>
    <property type="match status" value="1"/>
</dbReference>
<dbReference type="InterPro" id="IPR000477">
    <property type="entry name" value="RT_dom"/>
</dbReference>
<sequence length="136" mass="15797">MAFYNFYKDKFKFSDTMMDLPFVIPHASLNYEDNIGLEKTVTVDEIKMAIWDCCSQKAPGPDGRKKQKLMIFKVDFEKAFDTVSWKYLDHMLLSLGFGCKWRRWIHMCLHSARASVLVNGSPTSEFSIKRGLRQGD</sequence>
<dbReference type="Proteomes" id="UP001151760">
    <property type="component" value="Unassembled WGS sequence"/>
</dbReference>
<dbReference type="GO" id="GO:0003964">
    <property type="term" value="F:RNA-directed DNA polymerase activity"/>
    <property type="evidence" value="ECO:0007669"/>
    <property type="project" value="UniProtKB-KW"/>
</dbReference>
<gene>
    <name evidence="2" type="ORF">Tco_0907679</name>
</gene>
<accession>A0ABQ5CRB5</accession>
<evidence type="ECO:0000313" key="2">
    <source>
        <dbReference type="EMBL" id="GJT27404.1"/>
    </source>
</evidence>
<keyword evidence="3" id="KW-1185">Reference proteome</keyword>
<keyword evidence="2" id="KW-0808">Transferase</keyword>
<organism evidence="2 3">
    <name type="scientific">Tanacetum coccineum</name>
    <dbReference type="NCBI Taxonomy" id="301880"/>
    <lineage>
        <taxon>Eukaryota</taxon>
        <taxon>Viridiplantae</taxon>
        <taxon>Streptophyta</taxon>
        <taxon>Embryophyta</taxon>
        <taxon>Tracheophyta</taxon>
        <taxon>Spermatophyta</taxon>
        <taxon>Magnoliopsida</taxon>
        <taxon>eudicotyledons</taxon>
        <taxon>Gunneridae</taxon>
        <taxon>Pentapetalae</taxon>
        <taxon>asterids</taxon>
        <taxon>campanulids</taxon>
        <taxon>Asterales</taxon>
        <taxon>Asteraceae</taxon>
        <taxon>Asteroideae</taxon>
        <taxon>Anthemideae</taxon>
        <taxon>Anthemidinae</taxon>
        <taxon>Tanacetum</taxon>
    </lineage>
</organism>